<comment type="similarity">
    <text evidence="2 14">Belongs to the cytochrome c oxidase subunit 2 family.</text>
</comment>
<dbReference type="CDD" id="cd13919">
    <property type="entry name" value="CuRO_HCO_II_like_5"/>
    <property type="match status" value="1"/>
</dbReference>
<dbReference type="Proteomes" id="UP000317371">
    <property type="component" value="Unassembled WGS sequence"/>
</dbReference>
<dbReference type="InterPro" id="IPR045187">
    <property type="entry name" value="CcO_II"/>
</dbReference>
<proteinExistence type="inferred from homology"/>
<dbReference type="Gene3D" id="1.10.287.90">
    <property type="match status" value="1"/>
</dbReference>
<dbReference type="InterPro" id="IPR002429">
    <property type="entry name" value="CcO_II-like_C"/>
</dbReference>
<dbReference type="PANTHER" id="PTHR22888">
    <property type="entry name" value="CYTOCHROME C OXIDASE, SUBUNIT II"/>
    <property type="match status" value="1"/>
</dbReference>
<dbReference type="Pfam" id="PF02790">
    <property type="entry name" value="COX2_TM"/>
    <property type="match status" value="1"/>
</dbReference>
<dbReference type="GO" id="GO:0005886">
    <property type="term" value="C:plasma membrane"/>
    <property type="evidence" value="ECO:0007669"/>
    <property type="project" value="UniProtKB-SubCell"/>
</dbReference>
<dbReference type="AlphaFoldDB" id="A0A540VK79"/>
<comment type="catalytic activity">
    <reaction evidence="13 15">
        <text>4 Fe(II)-[cytochrome c] + O2 + 8 H(+)(in) = 4 Fe(III)-[cytochrome c] + 2 H2O + 4 H(+)(out)</text>
        <dbReference type="Rhea" id="RHEA:11436"/>
        <dbReference type="Rhea" id="RHEA-COMP:10350"/>
        <dbReference type="Rhea" id="RHEA-COMP:14399"/>
        <dbReference type="ChEBI" id="CHEBI:15377"/>
        <dbReference type="ChEBI" id="CHEBI:15378"/>
        <dbReference type="ChEBI" id="CHEBI:15379"/>
        <dbReference type="ChEBI" id="CHEBI:29033"/>
        <dbReference type="ChEBI" id="CHEBI:29034"/>
        <dbReference type="EC" id="7.1.1.9"/>
    </reaction>
</comment>
<dbReference type="Gene3D" id="2.60.40.420">
    <property type="entry name" value="Cupredoxins - blue copper proteins"/>
    <property type="match status" value="1"/>
</dbReference>
<feature type="transmembrane region" description="Helical" evidence="16">
    <location>
        <begin position="96"/>
        <end position="118"/>
    </location>
</feature>
<dbReference type="InParanoid" id="A0A540VK79"/>
<evidence type="ECO:0000256" key="3">
    <source>
        <dbReference type="ARBA" id="ARBA00022448"/>
    </source>
</evidence>
<dbReference type="InterPro" id="IPR011759">
    <property type="entry name" value="Cyt_c_oxidase_su2_TM_dom"/>
</dbReference>
<keyword evidence="7" id="KW-1278">Translocase</keyword>
<feature type="transmembrane region" description="Helical" evidence="16">
    <location>
        <begin position="12"/>
        <end position="29"/>
    </location>
</feature>
<keyword evidence="10 15" id="KW-0186">Copper</keyword>
<dbReference type="InterPro" id="IPR008972">
    <property type="entry name" value="Cupredoxin"/>
</dbReference>
<keyword evidence="6 15" id="KW-0479">Metal-binding</keyword>
<keyword evidence="19" id="KW-0560">Oxidoreductase</keyword>
<feature type="domain" description="Cytochrome oxidase subunit II copper A binding" evidence="17">
    <location>
        <begin position="125"/>
        <end position="235"/>
    </location>
</feature>
<name>A0A540VK79_9CHLR</name>
<dbReference type="PANTHER" id="PTHR22888:SF9">
    <property type="entry name" value="CYTOCHROME C OXIDASE SUBUNIT 2"/>
    <property type="match status" value="1"/>
</dbReference>
<accession>A0A540VK79</accession>
<evidence type="ECO:0000313" key="20">
    <source>
        <dbReference type="Proteomes" id="UP000317371"/>
    </source>
</evidence>
<comment type="function">
    <text evidence="12 15">Subunits I and II form the functional core of the enzyme complex. Electrons originating in cytochrome c are transferred via heme a and Cu(A) to the binuclear center formed by heme a3 and Cu(B).</text>
</comment>
<evidence type="ECO:0000259" key="18">
    <source>
        <dbReference type="PROSITE" id="PS50999"/>
    </source>
</evidence>
<keyword evidence="9 16" id="KW-1133">Transmembrane helix</keyword>
<dbReference type="FunCoup" id="A0A540VK79">
    <property type="interactions" value="126"/>
</dbReference>
<comment type="cofactor">
    <cofactor evidence="15">
        <name>Cu cation</name>
        <dbReference type="ChEBI" id="CHEBI:23378"/>
    </cofactor>
    <text evidence="15">Binds a copper A center.</text>
</comment>
<dbReference type="OrthoDB" id="9773456at2"/>
<organism evidence="19 20">
    <name type="scientific">Litorilinea aerophila</name>
    <dbReference type="NCBI Taxonomy" id="1204385"/>
    <lineage>
        <taxon>Bacteria</taxon>
        <taxon>Bacillati</taxon>
        <taxon>Chloroflexota</taxon>
        <taxon>Caldilineae</taxon>
        <taxon>Caldilineales</taxon>
        <taxon>Caldilineaceae</taxon>
        <taxon>Litorilinea</taxon>
    </lineage>
</organism>
<protein>
    <recommendedName>
        <fullName evidence="15">Cytochrome c oxidase subunit 2</fullName>
        <ecNumber evidence="15">7.1.1.9</ecNumber>
    </recommendedName>
</protein>
<dbReference type="EC" id="7.1.1.9" evidence="15"/>
<comment type="subcellular location">
    <subcellularLocation>
        <location evidence="14">Cell membrane</location>
        <topology evidence="14">Multi-pass membrane protein</topology>
    </subcellularLocation>
    <subcellularLocation>
        <location evidence="1">Membrane</location>
        <topology evidence="1">Multi-pass membrane protein</topology>
    </subcellularLocation>
</comment>
<evidence type="ECO:0000256" key="5">
    <source>
        <dbReference type="ARBA" id="ARBA00022692"/>
    </source>
</evidence>
<evidence type="ECO:0000256" key="9">
    <source>
        <dbReference type="ARBA" id="ARBA00022989"/>
    </source>
</evidence>
<evidence type="ECO:0000256" key="6">
    <source>
        <dbReference type="ARBA" id="ARBA00022723"/>
    </source>
</evidence>
<evidence type="ECO:0000256" key="11">
    <source>
        <dbReference type="ARBA" id="ARBA00023136"/>
    </source>
</evidence>
<dbReference type="SUPFAM" id="SSF81464">
    <property type="entry name" value="Cytochrome c oxidase subunit II-like, transmembrane region"/>
    <property type="match status" value="1"/>
</dbReference>
<dbReference type="PROSITE" id="PS00078">
    <property type="entry name" value="COX2"/>
    <property type="match status" value="1"/>
</dbReference>
<dbReference type="InterPro" id="IPR014222">
    <property type="entry name" value="Cyt_c_oxidase_su2"/>
</dbReference>
<dbReference type="InterPro" id="IPR036257">
    <property type="entry name" value="Cyt_c_oxidase_su2_TM_sf"/>
</dbReference>
<evidence type="ECO:0000259" key="17">
    <source>
        <dbReference type="PROSITE" id="PS50857"/>
    </source>
</evidence>
<dbReference type="PROSITE" id="PS50857">
    <property type="entry name" value="COX2_CUA"/>
    <property type="match status" value="1"/>
</dbReference>
<dbReference type="InterPro" id="IPR001505">
    <property type="entry name" value="Copper_CuA"/>
</dbReference>
<dbReference type="EMBL" id="VIGC01000004">
    <property type="protein sequence ID" value="TQE97154.1"/>
    <property type="molecule type" value="Genomic_DNA"/>
</dbReference>
<evidence type="ECO:0000256" key="13">
    <source>
        <dbReference type="ARBA" id="ARBA00047816"/>
    </source>
</evidence>
<feature type="transmembrane region" description="Helical" evidence="16">
    <location>
        <begin position="49"/>
        <end position="75"/>
    </location>
</feature>
<keyword evidence="11 16" id="KW-0472">Membrane</keyword>
<keyword evidence="20" id="KW-1185">Reference proteome</keyword>
<dbReference type="PROSITE" id="PS50999">
    <property type="entry name" value="COX2_TM"/>
    <property type="match status" value="1"/>
</dbReference>
<feature type="domain" description="Cytochrome oxidase subunit II transmembrane region profile" evidence="18">
    <location>
        <begin position="29"/>
        <end position="124"/>
    </location>
</feature>
<evidence type="ECO:0000256" key="16">
    <source>
        <dbReference type="SAM" id="Phobius"/>
    </source>
</evidence>
<sequence length="253" mass="28722">MPKSSTDKRHFIIVAALIAISTVVLDWLLRTVLPLPVQASLEAMTVDWLIGLHLLLISFLFSLVVVFMLYGLFVFRKRDGDEEDGEHFHGHTTLEIAWTVIPLLLVLVFGFIAMNALADITRSESDEVTVQVTGFQWAWRFDYPEGFSSQELVLPVNRRVRLEMTATDVIHSFWVPEFRVKQDLVPGMTTTLRFTPVEVGEYKVRCAELCGLSHWSMLAPVRVVEEAEYRQWLQEKTAGLDPALVQGESASTE</sequence>
<evidence type="ECO:0000256" key="2">
    <source>
        <dbReference type="ARBA" id="ARBA00007866"/>
    </source>
</evidence>
<evidence type="ECO:0000256" key="8">
    <source>
        <dbReference type="ARBA" id="ARBA00022982"/>
    </source>
</evidence>
<dbReference type="GO" id="GO:0005507">
    <property type="term" value="F:copper ion binding"/>
    <property type="evidence" value="ECO:0007669"/>
    <property type="project" value="InterPro"/>
</dbReference>
<dbReference type="SUPFAM" id="SSF49503">
    <property type="entry name" value="Cupredoxins"/>
    <property type="match status" value="1"/>
</dbReference>
<dbReference type="RefSeq" id="WP_141608750.1">
    <property type="nucleotide sequence ID" value="NZ_VIGC02000004.1"/>
</dbReference>
<evidence type="ECO:0000256" key="14">
    <source>
        <dbReference type="RuleBase" id="RU000456"/>
    </source>
</evidence>
<evidence type="ECO:0000256" key="7">
    <source>
        <dbReference type="ARBA" id="ARBA00022967"/>
    </source>
</evidence>
<gene>
    <name evidence="19" type="primary">coxB</name>
    <name evidence="19" type="ORF">FKZ61_03780</name>
</gene>
<dbReference type="GO" id="GO:0016491">
    <property type="term" value="F:oxidoreductase activity"/>
    <property type="evidence" value="ECO:0007669"/>
    <property type="project" value="UniProtKB-KW"/>
</dbReference>
<dbReference type="GO" id="GO:0042773">
    <property type="term" value="P:ATP synthesis coupled electron transport"/>
    <property type="evidence" value="ECO:0007669"/>
    <property type="project" value="TreeGrafter"/>
</dbReference>
<evidence type="ECO:0000256" key="15">
    <source>
        <dbReference type="RuleBase" id="RU004024"/>
    </source>
</evidence>
<evidence type="ECO:0000313" key="19">
    <source>
        <dbReference type="EMBL" id="TQE97154.1"/>
    </source>
</evidence>
<dbReference type="NCBIfam" id="TIGR02866">
    <property type="entry name" value="CoxB"/>
    <property type="match status" value="1"/>
</dbReference>
<evidence type="ECO:0000256" key="4">
    <source>
        <dbReference type="ARBA" id="ARBA00022660"/>
    </source>
</evidence>
<keyword evidence="5 14" id="KW-0812">Transmembrane</keyword>
<keyword evidence="4 14" id="KW-0679">Respiratory chain</keyword>
<comment type="caution">
    <text evidence="19">The sequence shown here is derived from an EMBL/GenBank/DDBJ whole genome shotgun (WGS) entry which is preliminary data.</text>
</comment>
<evidence type="ECO:0000256" key="1">
    <source>
        <dbReference type="ARBA" id="ARBA00004141"/>
    </source>
</evidence>
<keyword evidence="3 14" id="KW-0813">Transport</keyword>
<dbReference type="Pfam" id="PF00116">
    <property type="entry name" value="COX2"/>
    <property type="match status" value="1"/>
</dbReference>
<keyword evidence="8 14" id="KW-0249">Electron transport</keyword>
<evidence type="ECO:0000256" key="10">
    <source>
        <dbReference type="ARBA" id="ARBA00023008"/>
    </source>
</evidence>
<dbReference type="GO" id="GO:0004129">
    <property type="term" value="F:cytochrome-c oxidase activity"/>
    <property type="evidence" value="ECO:0007669"/>
    <property type="project" value="UniProtKB-EC"/>
</dbReference>
<reference evidence="19 20" key="1">
    <citation type="submission" date="2019-06" db="EMBL/GenBank/DDBJ databases">
        <title>Genome sequence of Litorilinea aerophila BAA-2444.</title>
        <authorList>
            <person name="Maclea K.S."/>
            <person name="Maurais E.G."/>
            <person name="Iannazzi L.C."/>
        </authorList>
    </citation>
    <scope>NUCLEOTIDE SEQUENCE [LARGE SCALE GENOMIC DNA]</scope>
    <source>
        <strain evidence="19 20">ATCC BAA-2444</strain>
    </source>
</reference>
<evidence type="ECO:0000256" key="12">
    <source>
        <dbReference type="ARBA" id="ARBA00024688"/>
    </source>
</evidence>